<keyword evidence="3" id="KW-1185">Reference proteome</keyword>
<evidence type="ECO:0000256" key="1">
    <source>
        <dbReference type="SAM" id="Phobius"/>
    </source>
</evidence>
<gene>
    <name evidence="2" type="ORF">ETD85_00775</name>
</gene>
<sequence>MSELEPATGQAVEASAGVLVTVVTYVIVITQLAIAGARLRWVGESVRATYRYVEGCARSTDRLAEQMASLTVDRDTVGEHHQAATVMRMVLGYAEAMAVEAEELGSLFTEASAAHQADYGPVADTARAMPVPMADASFYSNR</sequence>
<dbReference type="EMBL" id="VCKX01000002">
    <property type="protein sequence ID" value="TMR39579.1"/>
    <property type="molecule type" value="Genomic_DNA"/>
</dbReference>
<protein>
    <submittedName>
        <fullName evidence="2">Uncharacterized protein</fullName>
    </submittedName>
</protein>
<reference evidence="2 3" key="1">
    <citation type="submission" date="2019-05" db="EMBL/GenBank/DDBJ databases">
        <title>Draft genome sequence of Nonomuraea zeae DSM 100528.</title>
        <authorList>
            <person name="Saricaoglu S."/>
            <person name="Isik K."/>
        </authorList>
    </citation>
    <scope>NUCLEOTIDE SEQUENCE [LARGE SCALE GENOMIC DNA]</scope>
    <source>
        <strain evidence="2 3">DSM 100528</strain>
    </source>
</reference>
<evidence type="ECO:0000313" key="2">
    <source>
        <dbReference type="EMBL" id="TMR39579.1"/>
    </source>
</evidence>
<name>A0A5S4H3J6_9ACTN</name>
<keyword evidence="1" id="KW-0812">Transmembrane</keyword>
<proteinExistence type="predicted"/>
<dbReference type="Proteomes" id="UP000306628">
    <property type="component" value="Unassembled WGS sequence"/>
</dbReference>
<evidence type="ECO:0000313" key="3">
    <source>
        <dbReference type="Proteomes" id="UP000306628"/>
    </source>
</evidence>
<dbReference type="AlphaFoldDB" id="A0A5S4H3J6"/>
<comment type="caution">
    <text evidence="2">The sequence shown here is derived from an EMBL/GenBank/DDBJ whole genome shotgun (WGS) entry which is preliminary data.</text>
</comment>
<keyword evidence="1" id="KW-1133">Transmembrane helix</keyword>
<dbReference type="OrthoDB" id="4320490at2"/>
<keyword evidence="1" id="KW-0472">Membrane</keyword>
<organism evidence="2 3">
    <name type="scientific">Nonomuraea zeae</name>
    <dbReference type="NCBI Taxonomy" id="1642303"/>
    <lineage>
        <taxon>Bacteria</taxon>
        <taxon>Bacillati</taxon>
        <taxon>Actinomycetota</taxon>
        <taxon>Actinomycetes</taxon>
        <taxon>Streptosporangiales</taxon>
        <taxon>Streptosporangiaceae</taxon>
        <taxon>Nonomuraea</taxon>
    </lineage>
</organism>
<accession>A0A5S4H3J6</accession>
<feature type="transmembrane region" description="Helical" evidence="1">
    <location>
        <begin position="16"/>
        <end position="37"/>
    </location>
</feature>
<dbReference type="RefSeq" id="WP_138687605.1">
    <property type="nucleotide sequence ID" value="NZ_JBHSAZ010000112.1"/>
</dbReference>